<feature type="region of interest" description="Disordered" evidence="1">
    <location>
        <begin position="35"/>
        <end position="59"/>
    </location>
</feature>
<comment type="caution">
    <text evidence="2">The sequence shown here is derived from an EMBL/GenBank/DDBJ whole genome shotgun (WGS) entry which is preliminary data.</text>
</comment>
<proteinExistence type="predicted"/>
<sequence>MPGGPPAREALIRALGHLEELAREEYGATLNELLDDDEPVEGGGPASGGDLVGGGEWPHSGVRGSRDALWRIGRLVGITVKEPFARVSDIGDRPSQTGARRAWDLEPACLGRPRPEWWQYRLITGFLAVETRSDFDWLPPEGLPEEHRVAWFLNETHVERGVFRTVAVAARRHLGEASEVADVVEAVPWLGDGMEAVAAGLLLLATTTGLGRALPAPGYQIVET</sequence>
<keyword evidence="3" id="KW-1185">Reference proteome</keyword>
<organism evidence="2 3">
    <name type="scientific">Sphaerisporangium aureirubrum</name>
    <dbReference type="NCBI Taxonomy" id="1544736"/>
    <lineage>
        <taxon>Bacteria</taxon>
        <taxon>Bacillati</taxon>
        <taxon>Actinomycetota</taxon>
        <taxon>Actinomycetes</taxon>
        <taxon>Streptosporangiales</taxon>
        <taxon>Streptosporangiaceae</taxon>
        <taxon>Sphaerisporangium</taxon>
    </lineage>
</organism>
<dbReference type="RefSeq" id="WP_380760908.1">
    <property type="nucleotide sequence ID" value="NZ_JBHSRF010000076.1"/>
</dbReference>
<dbReference type="EMBL" id="JBHSRF010000076">
    <property type="protein sequence ID" value="MFC6086081.1"/>
    <property type="molecule type" value="Genomic_DNA"/>
</dbReference>
<reference evidence="3" key="1">
    <citation type="journal article" date="2019" name="Int. J. Syst. Evol. Microbiol.">
        <title>The Global Catalogue of Microorganisms (GCM) 10K type strain sequencing project: providing services to taxonomists for standard genome sequencing and annotation.</title>
        <authorList>
            <consortium name="The Broad Institute Genomics Platform"/>
            <consortium name="The Broad Institute Genome Sequencing Center for Infectious Disease"/>
            <person name="Wu L."/>
            <person name="Ma J."/>
        </authorList>
    </citation>
    <scope>NUCLEOTIDE SEQUENCE [LARGE SCALE GENOMIC DNA]</scope>
    <source>
        <strain evidence="3">JCM 30346</strain>
    </source>
</reference>
<protein>
    <submittedName>
        <fullName evidence="2">Uncharacterized protein</fullName>
    </submittedName>
</protein>
<evidence type="ECO:0000256" key="1">
    <source>
        <dbReference type="SAM" id="MobiDB-lite"/>
    </source>
</evidence>
<evidence type="ECO:0000313" key="3">
    <source>
        <dbReference type="Proteomes" id="UP001596137"/>
    </source>
</evidence>
<gene>
    <name evidence="2" type="ORF">ACFP1K_33280</name>
</gene>
<evidence type="ECO:0000313" key="2">
    <source>
        <dbReference type="EMBL" id="MFC6086081.1"/>
    </source>
</evidence>
<accession>A0ABW1NS78</accession>
<name>A0ABW1NS78_9ACTN</name>
<dbReference type="Proteomes" id="UP001596137">
    <property type="component" value="Unassembled WGS sequence"/>
</dbReference>
<feature type="compositionally biased region" description="Gly residues" evidence="1">
    <location>
        <begin position="41"/>
        <end position="56"/>
    </location>
</feature>